<feature type="compositionally biased region" description="Polar residues" evidence="1">
    <location>
        <begin position="277"/>
        <end position="298"/>
    </location>
</feature>
<accession>A0AAD3XXP3</accession>
<feature type="compositionally biased region" description="Polar residues" evidence="1">
    <location>
        <begin position="338"/>
        <end position="351"/>
    </location>
</feature>
<organism evidence="4 5">
    <name type="scientific">Nepenthes gracilis</name>
    <name type="common">Slender pitcher plant</name>
    <dbReference type="NCBI Taxonomy" id="150966"/>
    <lineage>
        <taxon>Eukaryota</taxon>
        <taxon>Viridiplantae</taxon>
        <taxon>Streptophyta</taxon>
        <taxon>Embryophyta</taxon>
        <taxon>Tracheophyta</taxon>
        <taxon>Spermatophyta</taxon>
        <taxon>Magnoliopsida</taxon>
        <taxon>eudicotyledons</taxon>
        <taxon>Gunneridae</taxon>
        <taxon>Pentapetalae</taxon>
        <taxon>Caryophyllales</taxon>
        <taxon>Nepenthaceae</taxon>
        <taxon>Nepenthes</taxon>
    </lineage>
</organism>
<name>A0AAD3XXP3_NEPGR</name>
<dbReference type="AlphaFoldDB" id="A0AAD3XXP3"/>
<evidence type="ECO:0000259" key="3">
    <source>
        <dbReference type="Pfam" id="PF14383"/>
    </source>
</evidence>
<dbReference type="Proteomes" id="UP001279734">
    <property type="component" value="Unassembled WGS sequence"/>
</dbReference>
<protein>
    <recommendedName>
        <fullName evidence="6">DUF4378 domain-containing protein</fullName>
    </recommendedName>
</protein>
<dbReference type="InterPro" id="IPR025486">
    <property type="entry name" value="DUF4378"/>
</dbReference>
<feature type="compositionally biased region" description="Polar residues" evidence="1">
    <location>
        <begin position="358"/>
        <end position="376"/>
    </location>
</feature>
<dbReference type="PANTHER" id="PTHR21726">
    <property type="entry name" value="PHOSPHATIDYLINOSITOL N-ACETYLGLUCOSAMINYLTRANSFERASE SUBUNIT P DOWN SYNDROME CRITICAL REGION PROTEIN 5 -RELATED"/>
    <property type="match status" value="1"/>
</dbReference>
<evidence type="ECO:0000313" key="5">
    <source>
        <dbReference type="Proteomes" id="UP001279734"/>
    </source>
</evidence>
<dbReference type="PANTHER" id="PTHR21726:SF29">
    <property type="entry name" value="EXPRESSED PROTEIN"/>
    <property type="match status" value="1"/>
</dbReference>
<evidence type="ECO:0000259" key="2">
    <source>
        <dbReference type="Pfam" id="PF14309"/>
    </source>
</evidence>
<reference evidence="4" key="1">
    <citation type="submission" date="2023-05" db="EMBL/GenBank/DDBJ databases">
        <title>Nepenthes gracilis genome sequencing.</title>
        <authorList>
            <person name="Fukushima K."/>
        </authorList>
    </citation>
    <scope>NUCLEOTIDE SEQUENCE</scope>
    <source>
        <strain evidence="4">SING2019-196</strain>
    </source>
</reference>
<feature type="domain" description="DUF3741" evidence="3">
    <location>
        <begin position="81"/>
        <end position="111"/>
    </location>
</feature>
<evidence type="ECO:0008006" key="6">
    <source>
        <dbReference type="Google" id="ProtNLM"/>
    </source>
</evidence>
<comment type="caution">
    <text evidence="4">The sequence shown here is derived from an EMBL/GenBank/DDBJ whole genome shotgun (WGS) entry which is preliminary data.</text>
</comment>
<sequence length="933" mass="103289">MGADKPGSKGVRYVGGLLQLFDWNSKSRKKLFSSKYELPGQKKQGKTNEGNLPATRICLVDEEEIRVESSIKGGSDYSCASSVTDDEGYGIRAPGVVARLMGLDSLPTSNVVGPYSTHFFDTRSLQDAPFRKADPDLYHDYHILQSGNQLEPKPQKTLIRPIEKFQTEVLPPKSAKSIPITHHKLLSPIKSPGFIPSQDVAHIMEAAAKIIEPGPQAITRTKISSMGSSSVPLKVQELKVKLETAQRPCRTAEACQRLVETNAVKCVKERSLNKSWNGTDDTMPSKIASTTDDSSASLKNKGKSISLAIQAKVNVQKREGLNPSDGTLEGLKDHDEVQPSQSFKNQTLSQKITHRRSSGQIASAVLRQNNDKQNCSTDKDKLSSKSFLPNLHGRKTACGSSSFGRQRSSSREAGLSRVGLRRSSIEVRDGDKEVSYSGVRNIPRKKRSIDRNSHLDKSQVGNNMLIRKHDKQGESNTEADGRFNWVEDSGKKGMDVVSFTFTTPLTRSMPASEPSKLVDEKSNSSFSDNRNKNMFLSSDGVKFSSLGYSVTGADALSILLEQKLKELTNGHEASHYNFSKPGASFAQQNVVPVSAENALQRLRDKKAQLELNTSNMCSQIYSFLSATEPEEPRRKYKFQGREEMDEYSSNNVEISRVDEYCLPSPVSILEPSLLAESCNSSGSAGSNSAQENKQCSSVEAQEVAGLKSMRKFSPVESEPDLSDSASSTYASSSNVVAKGLATGTLKNRCSMSSTDWELDYIKDILCNVELMFKDYASGRTSEIINPHLFDQLERRRKPCRQAGEDEFRCLERKVIFDCVSECLDLRCQRLVGGGYKMWMKGLAMVRSKGRLAEQVYHREVWGWRSMGNCMVDELVDKDMSSQYGGGRWLDFEVDEFALGVEVEMQIFNCLIDDLVSDIFPCSSPYFCAPASAM</sequence>
<feature type="domain" description="DUF4378" evidence="2">
    <location>
        <begin position="757"/>
        <end position="913"/>
    </location>
</feature>
<evidence type="ECO:0000256" key="1">
    <source>
        <dbReference type="SAM" id="MobiDB-lite"/>
    </source>
</evidence>
<gene>
    <name evidence="4" type="ORF">Nepgr_021747</name>
</gene>
<dbReference type="EMBL" id="BSYO01000021">
    <property type="protein sequence ID" value="GMH19906.1"/>
    <property type="molecule type" value="Genomic_DNA"/>
</dbReference>
<evidence type="ECO:0000313" key="4">
    <source>
        <dbReference type="EMBL" id="GMH19906.1"/>
    </source>
</evidence>
<feature type="region of interest" description="Disordered" evidence="1">
    <location>
        <begin position="317"/>
        <end position="419"/>
    </location>
</feature>
<dbReference type="Pfam" id="PF14383">
    <property type="entry name" value="VARLMGL"/>
    <property type="match status" value="1"/>
</dbReference>
<dbReference type="Pfam" id="PF14309">
    <property type="entry name" value="DUF4378"/>
    <property type="match status" value="1"/>
</dbReference>
<feature type="region of interest" description="Disordered" evidence="1">
    <location>
        <begin position="277"/>
        <end position="300"/>
    </location>
</feature>
<keyword evidence="5" id="KW-1185">Reference proteome</keyword>
<proteinExistence type="predicted"/>
<dbReference type="InterPro" id="IPR032795">
    <property type="entry name" value="DUF3741-assoc"/>
</dbReference>